<dbReference type="OrthoDB" id="9815441at2"/>
<dbReference type="Pfam" id="PF00561">
    <property type="entry name" value="Abhydrolase_1"/>
    <property type="match status" value="1"/>
</dbReference>
<protein>
    <recommendedName>
        <fullName evidence="7">AB hydrolase-1 domain-containing protein</fullName>
    </recommendedName>
</protein>
<evidence type="ECO:0000256" key="6">
    <source>
        <dbReference type="SAM" id="Phobius"/>
    </source>
</evidence>
<dbReference type="EMBL" id="PGTB01000001">
    <property type="protein sequence ID" value="PJE38657.1"/>
    <property type="molecule type" value="Genomic_DNA"/>
</dbReference>
<dbReference type="GO" id="GO:0015658">
    <property type="term" value="F:branched-chain amino acid transmembrane transporter activity"/>
    <property type="evidence" value="ECO:0007669"/>
    <property type="project" value="InterPro"/>
</dbReference>
<evidence type="ECO:0000313" key="9">
    <source>
        <dbReference type="Proteomes" id="UP000231553"/>
    </source>
</evidence>
<dbReference type="AlphaFoldDB" id="A0A2M8J799"/>
<name>A0A2M8J799_9RHOB</name>
<dbReference type="InterPro" id="IPR000073">
    <property type="entry name" value="AB_hydrolase_1"/>
</dbReference>
<keyword evidence="9" id="KW-1185">Reference proteome</keyword>
<dbReference type="PANTHER" id="PTHR30482">
    <property type="entry name" value="HIGH-AFFINITY BRANCHED-CHAIN AMINO ACID TRANSPORT SYSTEM PERMEASE"/>
    <property type="match status" value="1"/>
</dbReference>
<sequence>MRYDPPLHKTQGLFPLILAAGALLVYPLIFEATYFRHLMILAFVFAIVATNWDLSLGYAGLFNFGHVALFAVGIYTYAILAKTLGVSPWLAILAGGGTATIVALLIALPVLRLDGIYVILVTIALSQLIYLVVISWSDVTGGTSGMVTLPTLKIGDYRLSNDGRIGYYYVGLGLLFLNIAFLYLLTRSRLGRAIMALRDNKYYAIARGVSEARTRALTLAASALFTGIAGAFYGAYLRVASPDAFGIGFLTLVLSMLLVGGTGTIWGPLIGAFAIAFLSEWLAGFGPWQNIIVALAIILVVVFYPGGLWAALQQLRELADGLRSQSLARLQRHRGKATREAMTGAQERMLQTRFGKIAVADTAPAGGTDKPALLMLHGNSACKEAFHKQFRSFADRYRVIAFDLPGHGVSDNADPEAAYNVNAYAEIAEQVLSDCGVRQVHVFGWSLGGYVALELAARDRVEVTSLAICGTPPLTVVPDDMGRAYVPTAHMVLTAKQYFSRQEARSYGQHATAPLSEASAFLHRAVRRTDGRARAYMMTKLAIVDWPRQMRVLAEGRIPTAILNGNDDPFLNHAYVAGLNYGNLWKGAPQDIQDGKHAPFFNRTDAFDLSYFSFLRHTEGWHSASTTPAAVGTARA</sequence>
<dbReference type="PRINTS" id="PR00111">
    <property type="entry name" value="ABHYDROLASE"/>
</dbReference>
<dbReference type="Proteomes" id="UP000231553">
    <property type="component" value="Unassembled WGS sequence"/>
</dbReference>
<comment type="subcellular location">
    <subcellularLocation>
        <location evidence="1">Cell membrane</location>
        <topology evidence="1">Multi-pass membrane protein</topology>
    </subcellularLocation>
</comment>
<evidence type="ECO:0000256" key="3">
    <source>
        <dbReference type="ARBA" id="ARBA00022692"/>
    </source>
</evidence>
<evidence type="ECO:0000256" key="1">
    <source>
        <dbReference type="ARBA" id="ARBA00004651"/>
    </source>
</evidence>
<feature type="transmembrane region" description="Helical" evidence="6">
    <location>
        <begin position="290"/>
        <end position="312"/>
    </location>
</feature>
<dbReference type="PANTHER" id="PTHR30482:SF10">
    <property type="entry name" value="HIGH-AFFINITY BRANCHED-CHAIN AMINO ACID TRANSPORT PROTEIN BRAE"/>
    <property type="match status" value="1"/>
</dbReference>
<feature type="transmembrane region" description="Helical" evidence="6">
    <location>
        <begin position="249"/>
        <end position="278"/>
    </location>
</feature>
<keyword evidence="3 6" id="KW-0812">Transmembrane</keyword>
<dbReference type="InterPro" id="IPR029058">
    <property type="entry name" value="AB_hydrolase_fold"/>
</dbReference>
<dbReference type="Gene3D" id="3.40.50.1820">
    <property type="entry name" value="alpha/beta hydrolase"/>
    <property type="match status" value="1"/>
</dbReference>
<feature type="transmembrane region" description="Helical" evidence="6">
    <location>
        <begin position="216"/>
        <end position="237"/>
    </location>
</feature>
<keyword evidence="2" id="KW-1003">Cell membrane</keyword>
<feature type="transmembrane region" description="Helical" evidence="6">
    <location>
        <begin position="12"/>
        <end position="29"/>
    </location>
</feature>
<gene>
    <name evidence="8" type="ORF">CVM52_00580</name>
</gene>
<dbReference type="InterPro" id="IPR001851">
    <property type="entry name" value="ABC_transp_permease"/>
</dbReference>
<keyword evidence="4 6" id="KW-1133">Transmembrane helix</keyword>
<dbReference type="InterPro" id="IPR043428">
    <property type="entry name" value="LivM-like"/>
</dbReference>
<dbReference type="CDD" id="cd06581">
    <property type="entry name" value="TM_PBP1_LivM_like"/>
    <property type="match status" value="1"/>
</dbReference>
<feature type="transmembrane region" description="Helical" evidence="6">
    <location>
        <begin position="86"/>
        <end position="108"/>
    </location>
</feature>
<proteinExistence type="predicted"/>
<reference evidence="8 9" key="1">
    <citation type="journal article" date="2018" name="Int. J. Syst. Evol. Microbiol.">
        <title>Pseudooceanicola lipolyticus sp. nov., a marine alphaproteobacterium, reclassification of Oceanicola flagellatus as Pseudooceanicola flagellatus comb. nov. and emended description of the genus Pseudooceanicola.</title>
        <authorList>
            <person name="Huang M.-M."/>
            <person name="Guo L.-L."/>
            <person name="Wu Y.-H."/>
            <person name="Lai Q.-L."/>
            <person name="Shao Z.-Z."/>
            <person name="Wang C.-S."/>
            <person name="Wu M."/>
            <person name="Xu X.-W."/>
        </authorList>
    </citation>
    <scope>NUCLEOTIDE SEQUENCE [LARGE SCALE GENOMIC DNA]</scope>
    <source>
        <strain evidence="8 9">157</strain>
    </source>
</reference>
<accession>A0A2M8J799</accession>
<organism evidence="8 9">
    <name type="scientific">Pseudooceanicola lipolyticus</name>
    <dbReference type="NCBI Taxonomy" id="2029104"/>
    <lineage>
        <taxon>Bacteria</taxon>
        <taxon>Pseudomonadati</taxon>
        <taxon>Pseudomonadota</taxon>
        <taxon>Alphaproteobacteria</taxon>
        <taxon>Rhodobacterales</taxon>
        <taxon>Paracoccaceae</taxon>
        <taxon>Pseudooceanicola</taxon>
    </lineage>
</organism>
<dbReference type="GO" id="GO:0005886">
    <property type="term" value="C:plasma membrane"/>
    <property type="evidence" value="ECO:0007669"/>
    <property type="project" value="UniProtKB-SubCell"/>
</dbReference>
<evidence type="ECO:0000313" key="8">
    <source>
        <dbReference type="EMBL" id="PJE38657.1"/>
    </source>
</evidence>
<dbReference type="Pfam" id="PF02653">
    <property type="entry name" value="BPD_transp_2"/>
    <property type="match status" value="1"/>
</dbReference>
<feature type="domain" description="AB hydrolase-1" evidence="7">
    <location>
        <begin position="371"/>
        <end position="602"/>
    </location>
</feature>
<dbReference type="RefSeq" id="WP_100160786.1">
    <property type="nucleotide sequence ID" value="NZ_PGTB01000001.1"/>
</dbReference>
<evidence type="ECO:0000256" key="2">
    <source>
        <dbReference type="ARBA" id="ARBA00022475"/>
    </source>
</evidence>
<feature type="transmembrane region" description="Helical" evidence="6">
    <location>
        <begin position="61"/>
        <end position="80"/>
    </location>
</feature>
<evidence type="ECO:0000256" key="4">
    <source>
        <dbReference type="ARBA" id="ARBA00022989"/>
    </source>
</evidence>
<dbReference type="SUPFAM" id="SSF53474">
    <property type="entry name" value="alpha/beta-Hydrolases"/>
    <property type="match status" value="1"/>
</dbReference>
<feature type="transmembrane region" description="Helical" evidence="6">
    <location>
        <begin position="35"/>
        <end position="54"/>
    </location>
</feature>
<feature type="transmembrane region" description="Helical" evidence="6">
    <location>
        <begin position="166"/>
        <end position="185"/>
    </location>
</feature>
<feature type="transmembrane region" description="Helical" evidence="6">
    <location>
        <begin position="115"/>
        <end position="136"/>
    </location>
</feature>
<comment type="caution">
    <text evidence="8">The sequence shown here is derived from an EMBL/GenBank/DDBJ whole genome shotgun (WGS) entry which is preliminary data.</text>
</comment>
<keyword evidence="5 6" id="KW-0472">Membrane</keyword>
<evidence type="ECO:0000259" key="7">
    <source>
        <dbReference type="Pfam" id="PF00561"/>
    </source>
</evidence>
<evidence type="ECO:0000256" key="5">
    <source>
        <dbReference type="ARBA" id="ARBA00023136"/>
    </source>
</evidence>